<proteinExistence type="predicted"/>
<name>A0A9P4SE21_9PEZI</name>
<dbReference type="Proteomes" id="UP000799429">
    <property type="component" value="Unassembled WGS sequence"/>
</dbReference>
<dbReference type="InterPro" id="IPR051710">
    <property type="entry name" value="Phosphatase_SH3-domain"/>
</dbReference>
<feature type="compositionally biased region" description="Gly residues" evidence="1">
    <location>
        <begin position="704"/>
        <end position="713"/>
    </location>
</feature>
<feature type="region of interest" description="Disordered" evidence="1">
    <location>
        <begin position="244"/>
        <end position="327"/>
    </location>
</feature>
<feature type="region of interest" description="Disordered" evidence="1">
    <location>
        <begin position="560"/>
        <end position="608"/>
    </location>
</feature>
<accession>A0A9P4SE21</accession>
<feature type="region of interest" description="Disordered" evidence="1">
    <location>
        <begin position="136"/>
        <end position="160"/>
    </location>
</feature>
<feature type="compositionally biased region" description="Polar residues" evidence="1">
    <location>
        <begin position="560"/>
        <end position="604"/>
    </location>
</feature>
<organism evidence="2 3">
    <name type="scientific">Patellaria atrata CBS 101060</name>
    <dbReference type="NCBI Taxonomy" id="1346257"/>
    <lineage>
        <taxon>Eukaryota</taxon>
        <taxon>Fungi</taxon>
        <taxon>Dikarya</taxon>
        <taxon>Ascomycota</taxon>
        <taxon>Pezizomycotina</taxon>
        <taxon>Dothideomycetes</taxon>
        <taxon>Dothideomycetes incertae sedis</taxon>
        <taxon>Patellariales</taxon>
        <taxon>Patellariaceae</taxon>
        <taxon>Patellaria</taxon>
    </lineage>
</organism>
<evidence type="ECO:0000313" key="2">
    <source>
        <dbReference type="EMBL" id="KAF2840112.1"/>
    </source>
</evidence>
<evidence type="ECO:0008006" key="4">
    <source>
        <dbReference type="Google" id="ProtNLM"/>
    </source>
</evidence>
<dbReference type="AlphaFoldDB" id="A0A9P4SE21"/>
<feature type="compositionally biased region" description="Low complexity" evidence="1">
    <location>
        <begin position="147"/>
        <end position="157"/>
    </location>
</feature>
<feature type="compositionally biased region" description="Gly residues" evidence="1">
    <location>
        <begin position="666"/>
        <end position="675"/>
    </location>
</feature>
<reference evidence="2" key="1">
    <citation type="journal article" date="2020" name="Stud. Mycol.">
        <title>101 Dothideomycetes genomes: a test case for predicting lifestyles and emergence of pathogens.</title>
        <authorList>
            <person name="Haridas S."/>
            <person name="Albert R."/>
            <person name="Binder M."/>
            <person name="Bloem J."/>
            <person name="Labutti K."/>
            <person name="Salamov A."/>
            <person name="Andreopoulos B."/>
            <person name="Baker S."/>
            <person name="Barry K."/>
            <person name="Bills G."/>
            <person name="Bluhm B."/>
            <person name="Cannon C."/>
            <person name="Castanera R."/>
            <person name="Culley D."/>
            <person name="Daum C."/>
            <person name="Ezra D."/>
            <person name="Gonzalez J."/>
            <person name="Henrissat B."/>
            <person name="Kuo A."/>
            <person name="Liang C."/>
            <person name="Lipzen A."/>
            <person name="Lutzoni F."/>
            <person name="Magnuson J."/>
            <person name="Mondo S."/>
            <person name="Nolan M."/>
            <person name="Ohm R."/>
            <person name="Pangilinan J."/>
            <person name="Park H.-J."/>
            <person name="Ramirez L."/>
            <person name="Alfaro M."/>
            <person name="Sun H."/>
            <person name="Tritt A."/>
            <person name="Yoshinaga Y."/>
            <person name="Zwiers L.-H."/>
            <person name="Turgeon B."/>
            <person name="Goodwin S."/>
            <person name="Spatafora J."/>
            <person name="Crous P."/>
            <person name="Grigoriev I."/>
        </authorList>
    </citation>
    <scope>NUCLEOTIDE SEQUENCE</scope>
    <source>
        <strain evidence="2">CBS 101060</strain>
    </source>
</reference>
<sequence length="713" mass="77266">MTRSPAVIIVARHGARLDAADKTWHLTSPAPYDPPLTYGGWTQARALGTRIASLLHTRDEEINGGTPTNGERGHNGLENFAFGEGESLKENRSQDPSQKKKHRKHKVVVHSSPFLRCVQTSIAISAGLAQFDPAAPSLRNRSHSHSTKLTSSHPLSPHMRPMEVRSPVLAGIPEPEDEPTSNVLRKSAIKKHFEKSILRVDAFLGEWLSPDYFDLITPPPESALMVATAKADLLRRGEYVDATPHVNRSHTGHFPGGWSRSNIPTYTPHGHGSPSPLEDLESLSHALPRRDRASSHSSVGSTGSRSSLKPQTHLSKGDGSRYIAPVPSYAVSPSEPIPRGYVDHARDACVDIDYNWDSMRPPQEWGDGGQYGEEWSSMHRRFRRGIDSMVDWYKNSPESFSDPTIAAVAENHTDELDDDTDLVLILVTHGAGCNALIGALTNQPVLLDVGMASLTMACRLDTPRRRESILHRTPSNQKSYLDSRLSEGYQMRLVASTEHLRPGVDPAKVVHHLPSPKVVPNAPENRRRYNYTPGSHAAAGAPINASFNLGEPALGHNHGISSMLGSIRRSSNSPIPTTSRIHTPTTSSTTAGLWTPSQSSTASGLWSPLPKPPSLATIFSEANKADASGGGPGRDMVLDFEGTNAPEKKVDAPKKAPPLRTQLWGSPGGVGGGTPAGLWASPTRIMSGDVNEREKGMKRRWTVGQGGDVEGEL</sequence>
<comment type="caution">
    <text evidence="2">The sequence shown here is derived from an EMBL/GenBank/DDBJ whole genome shotgun (WGS) entry which is preliminary data.</text>
</comment>
<gene>
    <name evidence="2" type="ORF">M501DRAFT_1030371</name>
</gene>
<dbReference type="InterPro" id="IPR013078">
    <property type="entry name" value="His_Pase_superF_clade-1"/>
</dbReference>
<keyword evidence="3" id="KW-1185">Reference proteome</keyword>
<dbReference type="SMART" id="SM00855">
    <property type="entry name" value="PGAM"/>
    <property type="match status" value="1"/>
</dbReference>
<dbReference type="EMBL" id="MU006093">
    <property type="protein sequence ID" value="KAF2840112.1"/>
    <property type="molecule type" value="Genomic_DNA"/>
</dbReference>
<dbReference type="Gene3D" id="3.40.50.1240">
    <property type="entry name" value="Phosphoglycerate mutase-like"/>
    <property type="match status" value="2"/>
</dbReference>
<feature type="compositionally biased region" description="Low complexity" evidence="1">
    <location>
        <begin position="295"/>
        <end position="307"/>
    </location>
</feature>
<dbReference type="InterPro" id="IPR029033">
    <property type="entry name" value="His_PPase_superfam"/>
</dbReference>
<dbReference type="PANTHER" id="PTHR16469">
    <property type="entry name" value="UBIQUITIN-ASSOCIATED AND SH3 DOMAIN-CONTAINING BA-RELATED"/>
    <property type="match status" value="1"/>
</dbReference>
<dbReference type="OrthoDB" id="3898179at2759"/>
<protein>
    <recommendedName>
        <fullName evidence="4">Phosphoglycerate mutase-like protein</fullName>
    </recommendedName>
</protein>
<feature type="region of interest" description="Disordered" evidence="1">
    <location>
        <begin position="647"/>
        <end position="713"/>
    </location>
</feature>
<feature type="region of interest" description="Disordered" evidence="1">
    <location>
        <begin position="60"/>
        <end position="106"/>
    </location>
</feature>
<evidence type="ECO:0000313" key="3">
    <source>
        <dbReference type="Proteomes" id="UP000799429"/>
    </source>
</evidence>
<dbReference type="PANTHER" id="PTHR16469:SF27">
    <property type="entry name" value="UBIQUITIN-ASSOCIATED AND SH3 DOMAIN-CONTAINING BA-RELATED"/>
    <property type="match status" value="1"/>
</dbReference>
<dbReference type="SUPFAM" id="SSF53254">
    <property type="entry name" value="Phosphoglycerate mutase-like"/>
    <property type="match status" value="1"/>
</dbReference>
<dbReference type="CDD" id="cd07040">
    <property type="entry name" value="HP"/>
    <property type="match status" value="1"/>
</dbReference>
<evidence type="ECO:0000256" key="1">
    <source>
        <dbReference type="SAM" id="MobiDB-lite"/>
    </source>
</evidence>